<dbReference type="EMBL" id="JABBLX010000044">
    <property type="protein sequence ID" value="NMK98518.1"/>
    <property type="molecule type" value="Genomic_DNA"/>
</dbReference>
<dbReference type="CDD" id="cd05466">
    <property type="entry name" value="PBP2_LTTR_substrate"/>
    <property type="match status" value="1"/>
</dbReference>
<dbReference type="Pfam" id="PF03466">
    <property type="entry name" value="LysR_substrate"/>
    <property type="match status" value="1"/>
</dbReference>
<keyword evidence="4" id="KW-0804">Transcription</keyword>
<evidence type="ECO:0000256" key="3">
    <source>
        <dbReference type="ARBA" id="ARBA00023125"/>
    </source>
</evidence>
<keyword evidence="8" id="KW-1185">Reference proteome</keyword>
<dbReference type="AlphaFoldDB" id="A0A7X9ZLY2"/>
<dbReference type="SUPFAM" id="SSF53850">
    <property type="entry name" value="Periplasmic binding protein-like II"/>
    <property type="match status" value="1"/>
</dbReference>
<feature type="domain" description="HTH lysR-type" evidence="5">
    <location>
        <begin position="1"/>
        <end position="58"/>
    </location>
</feature>
<dbReference type="GO" id="GO:0003677">
    <property type="term" value="F:DNA binding"/>
    <property type="evidence" value="ECO:0007669"/>
    <property type="project" value="UniProtKB-KW"/>
</dbReference>
<sequence length="289" mass="34203">MKIIQLEYFLAIVKYNSFTKAANFLHISQPSLTATIKKMEADLGYDLFMRTTKDIKITEKGIQFYKHATHIVQEYRSTVEKMYDLNITSEPRIKMGMLESTSQWMGKVIKQHHNDYPNQQYRMYEVHDRHSSIDKLLNFDVHFALTNEEITHEDIASIPLYKEPYVLITPKDEFPNQKTITIEHLPLIMPNKNSQVRDHLDDYFNRMNQHPNIVLEADRFESATNFVHLGLGYAVIPRFYYQSNFTNDLDSIKIRPNLGRKIFINYLNKRKHSEQVMSLIQLCIAYWDT</sequence>
<evidence type="ECO:0000313" key="7">
    <source>
        <dbReference type="EMBL" id="NMK98518.1"/>
    </source>
</evidence>
<organism evidence="7 9">
    <name type="scientific">Staphylococcus capitis</name>
    <dbReference type="NCBI Taxonomy" id="29388"/>
    <lineage>
        <taxon>Bacteria</taxon>
        <taxon>Bacillati</taxon>
        <taxon>Bacillota</taxon>
        <taxon>Bacilli</taxon>
        <taxon>Bacillales</taxon>
        <taxon>Staphylococcaceae</taxon>
        <taxon>Staphylococcus</taxon>
    </lineage>
</organism>
<dbReference type="Proteomes" id="UP000538955">
    <property type="component" value="Unassembled WGS sequence"/>
</dbReference>
<dbReference type="Pfam" id="PF00126">
    <property type="entry name" value="HTH_1"/>
    <property type="match status" value="1"/>
</dbReference>
<dbReference type="InterPro" id="IPR000847">
    <property type="entry name" value="LysR_HTH_N"/>
</dbReference>
<reference evidence="8 9" key="1">
    <citation type="submission" date="2020-04" db="EMBL/GenBank/DDBJ databases">
        <title>The Epidemiology and Molecular Characteristics of Linezolid-Resistant Staphylococcus capitis in Huashan Hospital, Shanghai.</title>
        <authorList>
            <person name="Ding L."/>
            <person name="Li P."/>
            <person name="Yang Y."/>
            <person name="Lin D."/>
            <person name="Xu X."/>
        </authorList>
    </citation>
    <scope>NUCLEOTIDE SEQUENCE [LARGE SCALE GENOMIC DNA]</scope>
    <source>
        <strain evidence="7 9">12-86</strain>
        <strain evidence="6 8">17-84</strain>
    </source>
</reference>
<dbReference type="GeneID" id="93668761"/>
<evidence type="ECO:0000256" key="1">
    <source>
        <dbReference type="ARBA" id="ARBA00009437"/>
    </source>
</evidence>
<evidence type="ECO:0000313" key="6">
    <source>
        <dbReference type="EMBL" id="NMK55188.1"/>
    </source>
</evidence>
<evidence type="ECO:0000313" key="9">
    <source>
        <dbReference type="Proteomes" id="UP000550736"/>
    </source>
</evidence>
<keyword evidence="3" id="KW-0238">DNA-binding</keyword>
<evidence type="ECO:0000259" key="5">
    <source>
        <dbReference type="PROSITE" id="PS50931"/>
    </source>
</evidence>
<keyword evidence="2" id="KW-0805">Transcription regulation</keyword>
<dbReference type="RefSeq" id="WP_002432524.1">
    <property type="nucleotide sequence ID" value="NZ_AP014956.1"/>
</dbReference>
<evidence type="ECO:0000256" key="2">
    <source>
        <dbReference type="ARBA" id="ARBA00023015"/>
    </source>
</evidence>
<dbReference type="GO" id="GO:0003700">
    <property type="term" value="F:DNA-binding transcription factor activity"/>
    <property type="evidence" value="ECO:0007669"/>
    <property type="project" value="InterPro"/>
</dbReference>
<dbReference type="EMBL" id="JABBMI010000080">
    <property type="protein sequence ID" value="NMK55188.1"/>
    <property type="molecule type" value="Genomic_DNA"/>
</dbReference>
<comment type="similarity">
    <text evidence="1">Belongs to the LysR transcriptional regulatory family.</text>
</comment>
<comment type="caution">
    <text evidence="7">The sequence shown here is derived from an EMBL/GenBank/DDBJ whole genome shotgun (WGS) entry which is preliminary data.</text>
</comment>
<protein>
    <submittedName>
        <fullName evidence="7">LysR family transcriptional regulator</fullName>
    </submittedName>
</protein>
<dbReference type="PANTHER" id="PTHR30126">
    <property type="entry name" value="HTH-TYPE TRANSCRIPTIONAL REGULATOR"/>
    <property type="match status" value="1"/>
</dbReference>
<dbReference type="PRINTS" id="PR00039">
    <property type="entry name" value="HTHLYSR"/>
</dbReference>
<gene>
    <name evidence="7" type="ORF">HHM13_10640</name>
    <name evidence="6" type="ORF">HHM24_10710</name>
</gene>
<evidence type="ECO:0000256" key="4">
    <source>
        <dbReference type="ARBA" id="ARBA00023163"/>
    </source>
</evidence>
<dbReference type="PROSITE" id="PS50931">
    <property type="entry name" value="HTH_LYSR"/>
    <property type="match status" value="1"/>
</dbReference>
<accession>A0A7X9ZLY2</accession>
<dbReference type="InterPro" id="IPR005119">
    <property type="entry name" value="LysR_subst-bd"/>
</dbReference>
<dbReference type="InterPro" id="IPR036388">
    <property type="entry name" value="WH-like_DNA-bd_sf"/>
</dbReference>
<dbReference type="PANTHER" id="PTHR30126:SF96">
    <property type="entry name" value="TRANSCRIPTIONAL REGULATORY PROTEIN, LYSR FAMILY"/>
    <property type="match status" value="1"/>
</dbReference>
<dbReference type="SUPFAM" id="SSF46785">
    <property type="entry name" value="Winged helix' DNA-binding domain"/>
    <property type="match status" value="1"/>
</dbReference>
<dbReference type="Gene3D" id="3.40.190.290">
    <property type="match status" value="1"/>
</dbReference>
<evidence type="ECO:0000313" key="8">
    <source>
        <dbReference type="Proteomes" id="UP000538955"/>
    </source>
</evidence>
<dbReference type="InterPro" id="IPR036390">
    <property type="entry name" value="WH_DNA-bd_sf"/>
</dbReference>
<dbReference type="Proteomes" id="UP000550736">
    <property type="component" value="Unassembled WGS sequence"/>
</dbReference>
<name>A0A7X9ZLY2_STACP</name>
<proteinExistence type="inferred from homology"/>
<dbReference type="Gene3D" id="1.10.10.10">
    <property type="entry name" value="Winged helix-like DNA-binding domain superfamily/Winged helix DNA-binding domain"/>
    <property type="match status" value="1"/>
</dbReference>
<dbReference type="FunFam" id="1.10.10.10:FF:000001">
    <property type="entry name" value="LysR family transcriptional regulator"/>
    <property type="match status" value="1"/>
</dbReference>